<proteinExistence type="predicted"/>
<feature type="region of interest" description="Disordered" evidence="1">
    <location>
        <begin position="144"/>
        <end position="167"/>
    </location>
</feature>
<reference evidence="2 3" key="1">
    <citation type="submission" date="2020-08" db="EMBL/GenBank/DDBJ databases">
        <title>The completed genome sequence of the pathogenic ascomycete fungus Penicillium digitatum.</title>
        <authorList>
            <person name="Wang M."/>
        </authorList>
    </citation>
    <scope>NUCLEOTIDE SEQUENCE [LARGE SCALE GENOMIC DNA]</scope>
    <source>
        <strain evidence="2 3">PdW03</strain>
    </source>
</reference>
<dbReference type="Proteomes" id="UP000595662">
    <property type="component" value="Chromosome 3"/>
</dbReference>
<organism evidence="2 3">
    <name type="scientific">Penicillium digitatum</name>
    <name type="common">Green mold</name>
    <dbReference type="NCBI Taxonomy" id="36651"/>
    <lineage>
        <taxon>Eukaryota</taxon>
        <taxon>Fungi</taxon>
        <taxon>Dikarya</taxon>
        <taxon>Ascomycota</taxon>
        <taxon>Pezizomycotina</taxon>
        <taxon>Eurotiomycetes</taxon>
        <taxon>Eurotiomycetidae</taxon>
        <taxon>Eurotiales</taxon>
        <taxon>Aspergillaceae</taxon>
        <taxon>Penicillium</taxon>
    </lineage>
</organism>
<accession>A0A7T7BM47</accession>
<feature type="compositionally biased region" description="Basic residues" evidence="1">
    <location>
        <begin position="144"/>
        <end position="155"/>
    </location>
</feature>
<dbReference type="AlphaFoldDB" id="A0A7T7BM47"/>
<sequence>MLIPQNISTNLETSRDRAEPLGRSCSIQLTKLQQTRKQTAHQSPHLISRVQRIRAFDLFGPLGANVPWCDYCTVGLVKLPPPFTPTKAIETSIKNVNGFWGVLSLSPKLHPRWPRHIPVGLGPDAIPANQSAARSSHTRLHRVHRFNPSRYHRPAGRSPDVREQAPL</sequence>
<dbReference type="RefSeq" id="XP_065957071.1">
    <property type="nucleotide sequence ID" value="XM_066101988.1"/>
</dbReference>
<name>A0A7T7BM47_PENDI</name>
<evidence type="ECO:0000313" key="2">
    <source>
        <dbReference type="EMBL" id="QQK44601.1"/>
    </source>
</evidence>
<dbReference type="EMBL" id="CP060776">
    <property type="protein sequence ID" value="QQK44601.1"/>
    <property type="molecule type" value="Genomic_DNA"/>
</dbReference>
<evidence type="ECO:0000256" key="1">
    <source>
        <dbReference type="SAM" id="MobiDB-lite"/>
    </source>
</evidence>
<evidence type="ECO:0000313" key="3">
    <source>
        <dbReference type="Proteomes" id="UP000595662"/>
    </source>
</evidence>
<protein>
    <submittedName>
        <fullName evidence="2">Uncharacterized protein</fullName>
    </submittedName>
</protein>
<dbReference type="GeneID" id="90953097"/>
<gene>
    <name evidence="2" type="ORF">Pdw03_8502</name>
</gene>